<dbReference type="EMBL" id="CP068046">
    <property type="protein sequence ID" value="QQR38426.1"/>
    <property type="molecule type" value="Genomic_DNA"/>
</dbReference>
<feature type="domain" description="TRAP C4-dicarboxylate transport system permease DctM subunit" evidence="8">
    <location>
        <begin position="6"/>
        <end position="414"/>
    </location>
</feature>
<feature type="transmembrane region" description="Helical" evidence="7">
    <location>
        <begin position="395"/>
        <end position="418"/>
    </location>
</feature>
<evidence type="ECO:0000256" key="2">
    <source>
        <dbReference type="ARBA" id="ARBA00022475"/>
    </source>
</evidence>
<keyword evidence="6 7" id="KW-0472">Membrane</keyword>
<dbReference type="PANTHER" id="PTHR33362">
    <property type="entry name" value="SIALIC ACID TRAP TRANSPORTER PERMEASE PROTEIN SIAT-RELATED"/>
    <property type="match status" value="1"/>
</dbReference>
<dbReference type="RefSeq" id="WP_201630768.1">
    <property type="nucleotide sequence ID" value="NZ_CP068046.1"/>
</dbReference>
<evidence type="ECO:0000256" key="5">
    <source>
        <dbReference type="ARBA" id="ARBA00022989"/>
    </source>
</evidence>
<accession>A0ABX7C8Y6</accession>
<keyword evidence="3 7" id="KW-0997">Cell inner membrane</keyword>
<feature type="transmembrane region" description="Helical" evidence="7">
    <location>
        <begin position="169"/>
        <end position="190"/>
    </location>
</feature>
<comment type="caution">
    <text evidence="7">Lacks conserved residue(s) required for the propagation of feature annotation.</text>
</comment>
<proteinExistence type="inferred from homology"/>
<dbReference type="InterPro" id="IPR010656">
    <property type="entry name" value="DctM"/>
</dbReference>
<feature type="transmembrane region" description="Helical" evidence="7">
    <location>
        <begin position="357"/>
        <end position="383"/>
    </location>
</feature>
<evidence type="ECO:0000313" key="10">
    <source>
        <dbReference type="Proteomes" id="UP000595857"/>
    </source>
</evidence>
<comment type="subcellular location">
    <subcellularLocation>
        <location evidence="1 7">Cell inner membrane</location>
        <topology evidence="1 7">Multi-pass membrane protein</topology>
    </subcellularLocation>
</comment>
<feature type="transmembrane region" description="Helical" evidence="7">
    <location>
        <begin position="133"/>
        <end position="157"/>
    </location>
</feature>
<evidence type="ECO:0000256" key="6">
    <source>
        <dbReference type="ARBA" id="ARBA00023136"/>
    </source>
</evidence>
<organism evidence="9 10">
    <name type="scientific">Devosia rhizoryzae</name>
    <dbReference type="NCBI Taxonomy" id="2774137"/>
    <lineage>
        <taxon>Bacteria</taxon>
        <taxon>Pseudomonadati</taxon>
        <taxon>Pseudomonadota</taxon>
        <taxon>Alphaproteobacteria</taxon>
        <taxon>Hyphomicrobiales</taxon>
        <taxon>Devosiaceae</taxon>
        <taxon>Devosia</taxon>
    </lineage>
</organism>
<reference evidence="9 10" key="1">
    <citation type="submission" date="2021-01" db="EMBL/GenBank/DDBJ databases">
        <title>Genome seq and assembly of Devosia sp. LEGU1.</title>
        <authorList>
            <person name="Chhetri G."/>
        </authorList>
    </citation>
    <scope>NUCLEOTIDE SEQUENCE [LARGE SCALE GENOMIC DNA]</scope>
    <source>
        <strain evidence="9 10">LEGU1</strain>
    </source>
</reference>
<sequence>MSLLYIVVLLLLLAAGIPVAASLMIVGIGGVLVAGVPVSIIGQRLAFGIDSFTLIAIPMFLLMGNLMNASGVTQRIFDFSVAMVGHWRAGLAQVNIIGSLIFSGMSGSALADAAGLGTVEIRAMTLKGYSPQFSAAITAASATIGPVIPPSTIAVLYAFIADVSIGRMFLAGVVPGLMMVFTLMVTVYWRGKSLDLPVHVKSTWAERGKATWKAFPALLVPIGLIGGMRTGIFTATEVAAVGVLYALFLAAIYYKDTKGNEMLAAFRETALSTGGIMLIVASANVFAWILAREQIPQDITAAVVEMNLSPIFLLLMVNLILLLLGMILDASAILILVTPVMVPALVAVGVDPVHFGMVMIVNMMVGMITPPVGMALYIVANIAKTPVMDVARECIPFIVGFLVILLVITLMPQLVLWLPDLVYGPSLL</sequence>
<comment type="function">
    <text evidence="7">Part of the tripartite ATP-independent periplasmic (TRAP) transport system.</text>
</comment>
<keyword evidence="5 7" id="KW-1133">Transmembrane helix</keyword>
<feature type="transmembrane region" description="Helical" evidence="7">
    <location>
        <begin position="235"/>
        <end position="254"/>
    </location>
</feature>
<evidence type="ECO:0000256" key="4">
    <source>
        <dbReference type="ARBA" id="ARBA00022692"/>
    </source>
</evidence>
<dbReference type="PIRSF" id="PIRSF006066">
    <property type="entry name" value="HI0050"/>
    <property type="match status" value="1"/>
</dbReference>
<comment type="similarity">
    <text evidence="7">Belongs to the TRAP transporter large permease family.</text>
</comment>
<dbReference type="PANTHER" id="PTHR33362:SF3">
    <property type="entry name" value="SIALIC ACID TRAP TRANSPORTER PERMEASE PROTEIN SIAT"/>
    <property type="match status" value="1"/>
</dbReference>
<keyword evidence="7" id="KW-0813">Transport</keyword>
<keyword evidence="10" id="KW-1185">Reference proteome</keyword>
<dbReference type="NCBIfam" id="TIGR00786">
    <property type="entry name" value="dctM"/>
    <property type="match status" value="1"/>
</dbReference>
<evidence type="ECO:0000313" key="9">
    <source>
        <dbReference type="EMBL" id="QQR38426.1"/>
    </source>
</evidence>
<evidence type="ECO:0000256" key="1">
    <source>
        <dbReference type="ARBA" id="ARBA00004429"/>
    </source>
</evidence>
<feature type="transmembrane region" description="Helical" evidence="7">
    <location>
        <begin position="46"/>
        <end position="67"/>
    </location>
</feature>
<dbReference type="Pfam" id="PF06808">
    <property type="entry name" value="DctM"/>
    <property type="match status" value="1"/>
</dbReference>
<protein>
    <recommendedName>
        <fullName evidence="7">TRAP transporter large permease protein</fullName>
    </recommendedName>
</protein>
<gene>
    <name evidence="9" type="ORF">JI748_11620</name>
</gene>
<evidence type="ECO:0000256" key="7">
    <source>
        <dbReference type="RuleBase" id="RU369079"/>
    </source>
</evidence>
<name>A0ABX7C8Y6_9HYPH</name>
<dbReference type="Proteomes" id="UP000595857">
    <property type="component" value="Chromosome"/>
</dbReference>
<dbReference type="InterPro" id="IPR004681">
    <property type="entry name" value="TRAP_DctM"/>
</dbReference>
<comment type="subunit">
    <text evidence="7">The complex comprises the extracytoplasmic solute receptor protein and the two transmembrane proteins.</text>
</comment>
<evidence type="ECO:0000256" key="3">
    <source>
        <dbReference type="ARBA" id="ARBA00022519"/>
    </source>
</evidence>
<feature type="transmembrane region" description="Helical" evidence="7">
    <location>
        <begin position="274"/>
        <end position="291"/>
    </location>
</feature>
<keyword evidence="4 7" id="KW-0812">Transmembrane</keyword>
<feature type="transmembrane region" description="Helical" evidence="7">
    <location>
        <begin position="312"/>
        <end position="337"/>
    </location>
</feature>
<keyword evidence="2" id="KW-1003">Cell membrane</keyword>
<evidence type="ECO:0000259" key="8">
    <source>
        <dbReference type="Pfam" id="PF06808"/>
    </source>
</evidence>